<keyword evidence="1" id="KW-0732">Signal</keyword>
<dbReference type="RefSeq" id="WP_248265974.1">
    <property type="nucleotide sequence ID" value="NZ_CP096034.1"/>
</dbReference>
<evidence type="ECO:0000256" key="1">
    <source>
        <dbReference type="SAM" id="SignalP"/>
    </source>
</evidence>
<dbReference type="Proteomes" id="UP000830639">
    <property type="component" value="Chromosome"/>
</dbReference>
<sequence>MRKKMFIVCVSLICVLLSSCAMKSSNGNSFELDDYDKLTSFSAHKGEMYYIDYSFIVNKGYVDLIVYNKKTKDIVFETSIKKKAKYQGSFTIPRSGIYIVEMDGYKASGEYKFKLDNEATAKKDSTIEPMDEMLLTNTKNHNFEIERWKDKKNTYYNVTFKTDYTGVELCTFDGIKNENTGIIAGNYDRQDDLVALPTTIDVWKSAKTMIHFNIPNEKTIGGMVICYIPIEKDGETLSKEIKYDRVLFHK</sequence>
<evidence type="ECO:0000313" key="3">
    <source>
        <dbReference type="Proteomes" id="UP000830639"/>
    </source>
</evidence>
<evidence type="ECO:0000313" key="2">
    <source>
        <dbReference type="EMBL" id="UPM52610.1"/>
    </source>
</evidence>
<dbReference type="EMBL" id="CP096034">
    <property type="protein sequence ID" value="UPM52610.1"/>
    <property type="molecule type" value="Genomic_DNA"/>
</dbReference>
<organism evidence="2 3">
    <name type="scientific">Gottfriedia acidiceleris</name>
    <dbReference type="NCBI Taxonomy" id="371036"/>
    <lineage>
        <taxon>Bacteria</taxon>
        <taxon>Bacillati</taxon>
        <taxon>Bacillota</taxon>
        <taxon>Bacilli</taxon>
        <taxon>Bacillales</taxon>
        <taxon>Bacillaceae</taxon>
        <taxon>Gottfriedia</taxon>
    </lineage>
</organism>
<accession>A0ABY4JJW0</accession>
<feature type="chain" id="PRO_5047272439" evidence="1">
    <location>
        <begin position="24"/>
        <end position="250"/>
    </location>
</feature>
<reference evidence="2 3" key="1">
    <citation type="submission" date="2022-04" db="EMBL/GenBank/DDBJ databases">
        <title>Mechanism of arsenic methylation and mitigation arsenic toxicity by Bacillus sp. LH14 from an Arsenic-Contaminated Paddy Soil.</title>
        <authorList>
            <person name="Wang D."/>
        </authorList>
    </citation>
    <scope>NUCLEOTIDE SEQUENCE [LARGE SCALE GENOMIC DNA]</scope>
    <source>
        <strain evidence="2 3">LH14</strain>
    </source>
</reference>
<name>A0ABY4JJW0_9BACI</name>
<keyword evidence="3" id="KW-1185">Reference proteome</keyword>
<dbReference type="PROSITE" id="PS51257">
    <property type="entry name" value="PROKAR_LIPOPROTEIN"/>
    <property type="match status" value="1"/>
</dbReference>
<protein>
    <submittedName>
        <fullName evidence="2">Uncharacterized protein</fullName>
    </submittedName>
</protein>
<proteinExistence type="predicted"/>
<feature type="signal peptide" evidence="1">
    <location>
        <begin position="1"/>
        <end position="23"/>
    </location>
</feature>
<gene>
    <name evidence="2" type="ORF">MY490_12260</name>
</gene>